<dbReference type="Gene3D" id="1.10.3480.10">
    <property type="entry name" value="TorD-like"/>
    <property type="match status" value="1"/>
</dbReference>
<name>A0A944MEK2_9GAMM</name>
<keyword evidence="1" id="KW-0143">Chaperone</keyword>
<feature type="compositionally biased region" description="Basic and acidic residues" evidence="2">
    <location>
        <begin position="231"/>
        <end position="246"/>
    </location>
</feature>
<dbReference type="SUPFAM" id="SSF89155">
    <property type="entry name" value="TorD-like"/>
    <property type="match status" value="1"/>
</dbReference>
<feature type="region of interest" description="Disordered" evidence="2">
    <location>
        <begin position="231"/>
        <end position="258"/>
    </location>
</feature>
<protein>
    <submittedName>
        <fullName evidence="3">Molecular chaperone TorD family protein</fullName>
    </submittedName>
</protein>
<dbReference type="InterPro" id="IPR050289">
    <property type="entry name" value="TorD/DmsD_chaperones"/>
</dbReference>
<dbReference type="AlphaFoldDB" id="A0A944MEK2"/>
<proteinExistence type="predicted"/>
<evidence type="ECO:0000256" key="2">
    <source>
        <dbReference type="SAM" id="MobiDB-lite"/>
    </source>
</evidence>
<dbReference type="InterPro" id="IPR036411">
    <property type="entry name" value="TorD-like_sf"/>
</dbReference>
<dbReference type="PANTHER" id="PTHR34227:SF1">
    <property type="entry name" value="DIMETHYL SULFOXIDE REDUCTASE CHAPERONE-RELATED"/>
    <property type="match status" value="1"/>
</dbReference>
<sequence>MMEEVRGSDDNVSVELLQTFKQAVAEDLEMLALLHQEEPDREILEALRNYNFPHYMGLKLVTQEGIRAIDLMSRVVKSFPESFDDDLLDELAADYADIYLNHNLQASPLESVWLDEEHLTCQESMFQVRAWYELYGLMAEDWRIRPDDDLVLQLQFVSYLFSNPNSGEHLQDAARFMDEHLLRWLSDFSNRVASRSATPYFAGVALLTAAYCEELRDLLAVVIGQPRPSREEIEERMKPSAPKEEVSLSYMPGMGPAV</sequence>
<dbReference type="PANTHER" id="PTHR34227">
    <property type="entry name" value="CHAPERONE PROTEIN YCDY"/>
    <property type="match status" value="1"/>
</dbReference>
<dbReference type="InterPro" id="IPR020945">
    <property type="entry name" value="DMSO/NO3_reduct_chaperone"/>
</dbReference>
<dbReference type="Pfam" id="PF02613">
    <property type="entry name" value="Nitrate_red_del"/>
    <property type="match status" value="1"/>
</dbReference>
<evidence type="ECO:0000313" key="4">
    <source>
        <dbReference type="Proteomes" id="UP000770889"/>
    </source>
</evidence>
<dbReference type="Proteomes" id="UP000770889">
    <property type="component" value="Unassembled WGS sequence"/>
</dbReference>
<gene>
    <name evidence="3" type="ORF">KME65_15840</name>
</gene>
<evidence type="ECO:0000256" key="1">
    <source>
        <dbReference type="ARBA" id="ARBA00023186"/>
    </source>
</evidence>
<reference evidence="3 4" key="1">
    <citation type="submission" date="2021-05" db="EMBL/GenBank/DDBJ databases">
        <title>Genetic and Functional Diversity in Clade A Lucinid endosymbionts from the Bahamas.</title>
        <authorList>
            <person name="Giani N.M."/>
            <person name="Engel A.S."/>
            <person name="Campbell B.J."/>
        </authorList>
    </citation>
    <scope>NUCLEOTIDE SEQUENCE [LARGE SCALE GENOMIC DNA]</scope>
    <source>
        <strain evidence="3">LUC16012Gg_MoonRockCtena</strain>
    </source>
</reference>
<comment type="caution">
    <text evidence="3">The sequence shown here is derived from an EMBL/GenBank/DDBJ whole genome shotgun (WGS) entry which is preliminary data.</text>
</comment>
<accession>A0A944MEK2</accession>
<dbReference type="EMBL" id="JAHHGM010000016">
    <property type="protein sequence ID" value="MBT2990428.1"/>
    <property type="molecule type" value="Genomic_DNA"/>
</dbReference>
<organism evidence="3 4">
    <name type="scientific">Candidatus Thiodiazotropha taylori</name>
    <dbReference type="NCBI Taxonomy" id="2792791"/>
    <lineage>
        <taxon>Bacteria</taxon>
        <taxon>Pseudomonadati</taxon>
        <taxon>Pseudomonadota</taxon>
        <taxon>Gammaproteobacteria</taxon>
        <taxon>Chromatiales</taxon>
        <taxon>Sedimenticolaceae</taxon>
        <taxon>Candidatus Thiodiazotropha</taxon>
    </lineage>
</organism>
<evidence type="ECO:0000313" key="3">
    <source>
        <dbReference type="EMBL" id="MBT2990428.1"/>
    </source>
</evidence>